<evidence type="ECO:0000313" key="3">
    <source>
        <dbReference type="EMBL" id="KAL0366725.1"/>
    </source>
</evidence>
<dbReference type="PANTHER" id="PTHR17695">
    <property type="entry name" value="SMALL SUBUNIT PROCESSOME COMPONENT 20 HOMOLOG"/>
    <property type="match status" value="1"/>
</dbReference>
<gene>
    <name evidence="3" type="ORF">Sradi_3562600</name>
</gene>
<proteinExistence type="predicted"/>
<accession>A0AAW2QFS4</accession>
<comment type="caution">
    <text evidence="3">The sequence shown here is derived from an EMBL/GenBank/DDBJ whole genome shotgun (WGS) entry which is preliminary data.</text>
</comment>
<dbReference type="AlphaFoldDB" id="A0AAW2QFS4"/>
<dbReference type="InterPro" id="IPR011430">
    <property type="entry name" value="UTP20_N"/>
</dbReference>
<feature type="domain" description="U3 small nucleolar RNA-associated protein 20 N-terminal" evidence="1">
    <location>
        <begin position="4"/>
        <end position="97"/>
    </location>
</feature>
<evidence type="ECO:0000259" key="2">
    <source>
        <dbReference type="Pfam" id="PF20416"/>
    </source>
</evidence>
<reference evidence="3" key="1">
    <citation type="submission" date="2020-06" db="EMBL/GenBank/DDBJ databases">
        <authorList>
            <person name="Li T."/>
            <person name="Hu X."/>
            <person name="Zhang T."/>
            <person name="Song X."/>
            <person name="Zhang H."/>
            <person name="Dai N."/>
            <person name="Sheng W."/>
            <person name="Hou X."/>
            <person name="Wei L."/>
        </authorList>
    </citation>
    <scope>NUCLEOTIDE SEQUENCE</scope>
    <source>
        <strain evidence="3">G02</strain>
        <tissue evidence="3">Leaf</tissue>
    </source>
</reference>
<name>A0AAW2QFS4_SESRA</name>
<dbReference type="SUPFAM" id="SSF48371">
    <property type="entry name" value="ARM repeat"/>
    <property type="match status" value="1"/>
</dbReference>
<dbReference type="InterPro" id="IPR011989">
    <property type="entry name" value="ARM-like"/>
</dbReference>
<protein>
    <submittedName>
        <fullName evidence="3">Small subunit processome component 20</fullName>
    </submittedName>
</protein>
<dbReference type="Pfam" id="PF07539">
    <property type="entry name" value="UTP20_N"/>
    <property type="match status" value="1"/>
</dbReference>
<dbReference type="InterPro" id="IPR046523">
    <property type="entry name" value="UTP20_dom"/>
</dbReference>
<organism evidence="3">
    <name type="scientific">Sesamum radiatum</name>
    <name type="common">Black benniseed</name>
    <dbReference type="NCBI Taxonomy" id="300843"/>
    <lineage>
        <taxon>Eukaryota</taxon>
        <taxon>Viridiplantae</taxon>
        <taxon>Streptophyta</taxon>
        <taxon>Embryophyta</taxon>
        <taxon>Tracheophyta</taxon>
        <taxon>Spermatophyta</taxon>
        <taxon>Magnoliopsida</taxon>
        <taxon>eudicotyledons</taxon>
        <taxon>Gunneridae</taxon>
        <taxon>Pentapetalae</taxon>
        <taxon>asterids</taxon>
        <taxon>lamiids</taxon>
        <taxon>Lamiales</taxon>
        <taxon>Pedaliaceae</taxon>
        <taxon>Sesamum</taxon>
    </lineage>
</organism>
<dbReference type="GO" id="GO:0030686">
    <property type="term" value="C:90S preribosome"/>
    <property type="evidence" value="ECO:0007669"/>
    <property type="project" value="TreeGrafter"/>
</dbReference>
<evidence type="ECO:0000259" key="1">
    <source>
        <dbReference type="Pfam" id="PF07539"/>
    </source>
</evidence>
<sequence>MGGFDYDKILSAYQKVNVQFFYTITEEHALPILAQSIHDMSSEELILRQSAFRLLLSFIEFSAEILNRSPKSDLIWSEVSIQHIVHNFFLKYMGNAMDKEGAVKKVWIDLLRQMVLKLPKVANLGSYGALCSDDAEQDFFNNIVHLQKHRRARALSRFRNIVISGSLSEAITKKVFIPLLFSMLFDVQDGKDEHIRSGCIDALASISGCMKWNQYYALLMRCFRDLTLKPDKQKLLLRLICSILDQYHFSESSLVQIDKNVSACVPPDPYADSLASSLTLRKCTNLLNFLSYRHLCAKIYSQDSKSITFKTQALKLLFPVTAHLHKQLTQKMKLKLETMLSSIAAGIECNPSVNQTDLFIFTHCLIKDGINDETNDRENSCASMNSELGRDDERDKTRLVNVDRRFSHLITAFALGVLQNFMKTLKLNREDEQLCLPPLVRLPLPSLESQADNIKNSLLVIAQGSVNASSQLTESCIKLLTALLRSTRVTLSADQLHMLIQFPMFVDFAKNPSFAALSLLKAIVHRKLVVPEIYDIVQIVAELMVQSQLEPIRKKCSQILLQFLLGYHLSEKRLQQHLDFLLANLRYEHSTGREAALEMLHAIILKFPRNIIDAQSQTMFVHLVVSLANDDDSKVRSMTAAAIKCLIGHVNTDSLHSILEYSLSWYLGGNHNLWSAAAQVLGLLVEVMRKSFEKHLSRVLPVLRNILQSALSSLTSIQQNSSHEAVASFWKEAYYSLVLLEKLLCQFHNLFFDREFESLYVLSVDIPSVSFLIELLIFLSLADFRIWETICEFLLHPHLWLRNISNRILSVYFAAVTTACRDKEVSMGTFFLMKPSILFHVAVSLSCQLKVPLIDDAAGVIILQNLVFSICGLHSLLVDLEFVDVLISGPTLNVVSKNVSSKLLVPLIQEKEG</sequence>
<reference evidence="3" key="2">
    <citation type="journal article" date="2024" name="Plant">
        <title>Genomic evolution and insights into agronomic trait innovations of Sesamum species.</title>
        <authorList>
            <person name="Miao H."/>
            <person name="Wang L."/>
            <person name="Qu L."/>
            <person name="Liu H."/>
            <person name="Sun Y."/>
            <person name="Le M."/>
            <person name="Wang Q."/>
            <person name="Wei S."/>
            <person name="Zheng Y."/>
            <person name="Lin W."/>
            <person name="Duan Y."/>
            <person name="Cao H."/>
            <person name="Xiong S."/>
            <person name="Wang X."/>
            <person name="Wei L."/>
            <person name="Li C."/>
            <person name="Ma Q."/>
            <person name="Ju M."/>
            <person name="Zhao R."/>
            <person name="Li G."/>
            <person name="Mu C."/>
            <person name="Tian Q."/>
            <person name="Mei H."/>
            <person name="Zhang T."/>
            <person name="Gao T."/>
            <person name="Zhang H."/>
        </authorList>
    </citation>
    <scope>NUCLEOTIDE SEQUENCE</scope>
    <source>
        <strain evidence="3">G02</strain>
    </source>
</reference>
<dbReference type="InterPro" id="IPR052575">
    <property type="entry name" value="SSU_processome_comp_20"/>
</dbReference>
<dbReference type="PANTHER" id="PTHR17695:SF11">
    <property type="entry name" value="SMALL SUBUNIT PROCESSOME COMPONENT 20 HOMOLOG"/>
    <property type="match status" value="1"/>
</dbReference>
<dbReference type="Pfam" id="PF20416">
    <property type="entry name" value="UTP20"/>
    <property type="match status" value="1"/>
</dbReference>
<dbReference type="Gene3D" id="1.25.10.10">
    <property type="entry name" value="Leucine-rich Repeat Variant"/>
    <property type="match status" value="1"/>
</dbReference>
<feature type="domain" description="U3 small nucleolar RNA-associated protein 20" evidence="2">
    <location>
        <begin position="304"/>
        <end position="366"/>
    </location>
</feature>
<dbReference type="GO" id="GO:0032040">
    <property type="term" value="C:small-subunit processome"/>
    <property type="evidence" value="ECO:0007669"/>
    <property type="project" value="TreeGrafter"/>
</dbReference>
<dbReference type="InterPro" id="IPR016024">
    <property type="entry name" value="ARM-type_fold"/>
</dbReference>
<dbReference type="EMBL" id="JACGWJ010000015">
    <property type="protein sequence ID" value="KAL0366725.1"/>
    <property type="molecule type" value="Genomic_DNA"/>
</dbReference>